<keyword evidence="1" id="KW-0328">Glycosyltransferase</keyword>
<proteinExistence type="inferred from homology"/>
<dbReference type="AlphaFoldDB" id="A0A4R1J8J1"/>
<evidence type="ECO:0000313" key="6">
    <source>
        <dbReference type="EMBL" id="TCK46366.1"/>
    </source>
</evidence>
<evidence type="ECO:0000256" key="5">
    <source>
        <dbReference type="ARBA" id="ARBA00047503"/>
    </source>
</evidence>
<dbReference type="EMBL" id="SMGD01000019">
    <property type="protein sequence ID" value="TCK46366.1"/>
    <property type="molecule type" value="Genomic_DNA"/>
</dbReference>
<dbReference type="InterPro" id="IPR051199">
    <property type="entry name" value="LPS_LOS_Heptosyltrfase"/>
</dbReference>
<dbReference type="RefSeq" id="WP_131914371.1">
    <property type="nucleotide sequence ID" value="NZ_OU594967.1"/>
</dbReference>
<comment type="similarity">
    <text evidence="3">Belongs to the glycosyltransferase 9 family.</text>
</comment>
<evidence type="ECO:0000256" key="3">
    <source>
        <dbReference type="ARBA" id="ARBA00043995"/>
    </source>
</evidence>
<evidence type="ECO:0000256" key="2">
    <source>
        <dbReference type="ARBA" id="ARBA00022679"/>
    </source>
</evidence>
<comment type="catalytic activity">
    <reaction evidence="5">
        <text>an L-alpha-D-Hep-(1-&gt;5)-[alpha-Kdo-(2-&gt;4)]-alpha-Kdo-(2-&gt;6)-lipid A + ADP-L-glycero-beta-D-manno-heptose = an L-alpha-D-Hep-(1-&gt;3)-L-alpha-D-Hep-(1-&gt;5)-[alpha-Kdo-(2-&gt;4)]-alpha-Kdo-(2-&gt;6)-lipid A + ADP + H(+)</text>
        <dbReference type="Rhea" id="RHEA:74071"/>
        <dbReference type="ChEBI" id="CHEBI:15378"/>
        <dbReference type="ChEBI" id="CHEBI:61506"/>
        <dbReference type="ChEBI" id="CHEBI:193068"/>
        <dbReference type="ChEBI" id="CHEBI:193069"/>
        <dbReference type="ChEBI" id="CHEBI:456216"/>
        <dbReference type="EC" id="2.4.99.24"/>
    </reaction>
</comment>
<dbReference type="GO" id="GO:0008713">
    <property type="term" value="F:ADP-heptose-lipopolysaccharide heptosyltransferase activity"/>
    <property type="evidence" value="ECO:0007669"/>
    <property type="project" value="UniProtKB-EC"/>
</dbReference>
<keyword evidence="2 6" id="KW-0808">Transferase</keyword>
<protein>
    <recommendedName>
        <fullName evidence="4">lipopolysaccharide heptosyltransferase II</fullName>
        <ecNumber evidence="4">2.4.99.24</ecNumber>
    </recommendedName>
</protein>
<dbReference type="PANTHER" id="PTHR30160">
    <property type="entry name" value="TETRAACYLDISACCHARIDE 4'-KINASE-RELATED"/>
    <property type="match status" value="1"/>
</dbReference>
<dbReference type="PANTHER" id="PTHR30160:SF7">
    <property type="entry name" value="ADP-HEPTOSE--LPS HEPTOSYLTRANSFERASE 2"/>
    <property type="match status" value="1"/>
</dbReference>
<evidence type="ECO:0000256" key="1">
    <source>
        <dbReference type="ARBA" id="ARBA00022676"/>
    </source>
</evidence>
<reference evidence="6 7" key="1">
    <citation type="submission" date="2019-03" db="EMBL/GenBank/DDBJ databases">
        <title>Genomic Encyclopedia of Type Strains, Phase IV (KMG-IV): sequencing the most valuable type-strain genomes for metagenomic binning, comparative biology and taxonomic classification.</title>
        <authorList>
            <person name="Goeker M."/>
        </authorList>
    </citation>
    <scope>NUCLEOTIDE SEQUENCE [LARGE SCALE GENOMIC DNA]</scope>
    <source>
        <strain evidence="6 7">DSM 18577</strain>
    </source>
</reference>
<evidence type="ECO:0000256" key="4">
    <source>
        <dbReference type="ARBA" id="ARBA00044042"/>
    </source>
</evidence>
<dbReference type="EC" id="2.4.99.24" evidence="4"/>
<evidence type="ECO:0000313" key="7">
    <source>
        <dbReference type="Proteomes" id="UP000295565"/>
    </source>
</evidence>
<keyword evidence="7" id="KW-1185">Reference proteome</keyword>
<accession>A0A4R1J8J1</accession>
<dbReference type="SUPFAM" id="SSF53756">
    <property type="entry name" value="UDP-Glycosyltransferase/glycogen phosphorylase"/>
    <property type="match status" value="1"/>
</dbReference>
<dbReference type="NCBIfam" id="TIGR02195">
    <property type="entry name" value="heptsyl_trn_II"/>
    <property type="match status" value="1"/>
</dbReference>
<dbReference type="Gene3D" id="3.40.50.2000">
    <property type="entry name" value="Glycogen Phosphorylase B"/>
    <property type="match status" value="2"/>
</dbReference>
<dbReference type="OrthoDB" id="9797795at2"/>
<name>A0A4R1J8J1_9GAMM</name>
<dbReference type="InterPro" id="IPR002201">
    <property type="entry name" value="Glyco_trans_9"/>
</dbReference>
<dbReference type="InterPro" id="IPR011910">
    <property type="entry name" value="RfaF"/>
</dbReference>
<dbReference type="CDD" id="cd03789">
    <property type="entry name" value="GT9_LPS_heptosyltransferase"/>
    <property type="match status" value="1"/>
</dbReference>
<dbReference type="Pfam" id="PF01075">
    <property type="entry name" value="Glyco_transf_9"/>
    <property type="match status" value="1"/>
</dbReference>
<dbReference type="GO" id="GO:0005829">
    <property type="term" value="C:cytosol"/>
    <property type="evidence" value="ECO:0007669"/>
    <property type="project" value="TreeGrafter"/>
</dbReference>
<comment type="caution">
    <text evidence="6">The sequence shown here is derived from an EMBL/GenBank/DDBJ whole genome shotgun (WGS) entry which is preliminary data.</text>
</comment>
<dbReference type="GO" id="GO:0009244">
    <property type="term" value="P:lipopolysaccharide core region biosynthetic process"/>
    <property type="evidence" value="ECO:0007669"/>
    <property type="project" value="TreeGrafter"/>
</dbReference>
<sequence>MNILVIGPAWVGDMVMSHSLYQALKQTYPDANIDVMAPDWCRPLLQRMPEVRQAIRMPLGHGEFKLTTRWRLGRALKGQYDWAIIQPNSLKSALIPWFAGIKKRTGWKGESRYILLNDLRANKRDFSRMVDRYVSLAYPKAQMQSERDLKAIASPYLKVDASDQNAALAALELNTERPILAICPGAEFGPAKRWPENQYASVAAHWIRQRQGQVWIFGSKKDQSVAQDIHAQLDVDQQHHCHLLTGQTSLGQAIDLMGLSAAIVSNDSGLMHIGAALQRPIVAVYGSTSPQYTPPLSEKVAILHTDIECRPCFQRTCPLGHMRCLTELPASQAIQALEQLLPVGAISD</sequence>
<gene>
    <name evidence="6" type="ORF">EV690_3642</name>
</gene>
<dbReference type="Proteomes" id="UP000295565">
    <property type="component" value="Unassembled WGS sequence"/>
</dbReference>
<dbReference type="FunFam" id="3.40.50.2000:FF:000023">
    <property type="entry name" value="ADP-heptose--LPS heptosyltransferase II"/>
    <property type="match status" value="1"/>
</dbReference>
<organism evidence="6 7">
    <name type="scientific">Celerinatantimonas diazotrophica</name>
    <dbReference type="NCBI Taxonomy" id="412034"/>
    <lineage>
        <taxon>Bacteria</taxon>
        <taxon>Pseudomonadati</taxon>
        <taxon>Pseudomonadota</taxon>
        <taxon>Gammaproteobacteria</taxon>
        <taxon>Celerinatantimonadaceae</taxon>
        <taxon>Celerinatantimonas</taxon>
    </lineage>
</organism>